<evidence type="ECO:0000313" key="4">
    <source>
        <dbReference type="Proteomes" id="UP001373496"/>
    </source>
</evidence>
<evidence type="ECO:0000259" key="1">
    <source>
        <dbReference type="Pfam" id="PF07905"/>
    </source>
</evidence>
<dbReference type="InterPro" id="IPR012914">
    <property type="entry name" value="PucR_dom"/>
</dbReference>
<dbReference type="RefSeq" id="WP_225234082.1">
    <property type="nucleotide sequence ID" value="NZ_JBAPLV010000006.1"/>
</dbReference>
<organism evidence="3 4">
    <name type="scientific">Klenkia terrae</name>
    <dbReference type="NCBI Taxonomy" id="1052259"/>
    <lineage>
        <taxon>Bacteria</taxon>
        <taxon>Bacillati</taxon>
        <taxon>Actinomycetota</taxon>
        <taxon>Actinomycetes</taxon>
        <taxon>Geodermatophilales</taxon>
        <taxon>Geodermatophilaceae</taxon>
        <taxon>Klenkia</taxon>
    </lineage>
</organism>
<dbReference type="EMBL" id="JBAPLV010000006">
    <property type="protein sequence ID" value="MEI4278398.1"/>
    <property type="molecule type" value="Genomic_DNA"/>
</dbReference>
<feature type="domain" description="Purine catabolism PurC-like" evidence="1">
    <location>
        <begin position="12"/>
        <end position="119"/>
    </location>
</feature>
<dbReference type="InterPro" id="IPR025736">
    <property type="entry name" value="PucR_C-HTH_dom"/>
</dbReference>
<dbReference type="InterPro" id="IPR051448">
    <property type="entry name" value="CdaR-like_regulators"/>
</dbReference>
<gene>
    <name evidence="3" type="ORF">UXQ13_07960</name>
</gene>
<accession>A0ABU8E4Z4</accession>
<dbReference type="Gene3D" id="1.10.10.2840">
    <property type="entry name" value="PucR C-terminal helix-turn-helix domain"/>
    <property type="match status" value="1"/>
</dbReference>
<comment type="caution">
    <text evidence="3">The sequence shown here is derived from an EMBL/GenBank/DDBJ whole genome shotgun (WGS) entry which is preliminary data.</text>
</comment>
<dbReference type="Pfam" id="PF07905">
    <property type="entry name" value="PucR"/>
    <property type="match status" value="1"/>
</dbReference>
<sequence length="464" mass="49800">MADIVGAHSLDISVLAGGLGQMREILWAHSCEMADPVEWLGPHELLMTVGLCVPRLAAEQVEFVARLDEAGLAGMVIGDHDVAPKLTGRMLAEADRRHFPILLAGRRTSYAVVARHVAAANTTDQTLQVLALSKLYHLAASADGNATSLVADLAAQLNIGIDVLDQTTGLSLLTSARPEGSLDGIRDVVRSYPLEGRHRAQVVLSEFPGEPLDSFLLVHLLQVLRSAVDRLLDAADRRSEVMARLMHAVLNGTADARALRSFLSPHELSEGFHLVAVSKAVGPHMARASACLQLSVLVGPGRVHDLALVPADELGSFRGAMDVLVTTAGISSVFTDIADARAAAVEAGKVLTSAEEAKGWAAYEGSSVSVLTRSKKEADDIVSRVLGPLAGDDDRSSSLRATLFAYLRNDRRWQDTADELQIHRQTLSYRLKRVQDLTGLDLRRSSDLSAAWVAFQAWRLTGGS</sequence>
<evidence type="ECO:0000259" key="2">
    <source>
        <dbReference type="Pfam" id="PF13556"/>
    </source>
</evidence>
<dbReference type="PANTHER" id="PTHR33744">
    <property type="entry name" value="CARBOHYDRATE DIACID REGULATOR"/>
    <property type="match status" value="1"/>
</dbReference>
<keyword evidence="4" id="KW-1185">Reference proteome</keyword>
<reference evidence="3 4" key="1">
    <citation type="submission" date="2024-03" db="EMBL/GenBank/DDBJ databases">
        <title>Draft genome sequence of Klenkia terrae.</title>
        <authorList>
            <person name="Duangmal K."/>
            <person name="Chantavorakit T."/>
        </authorList>
    </citation>
    <scope>NUCLEOTIDE SEQUENCE [LARGE SCALE GENOMIC DNA]</scope>
    <source>
        <strain evidence="3 4">JCM 17786</strain>
    </source>
</reference>
<dbReference type="Proteomes" id="UP001373496">
    <property type="component" value="Unassembled WGS sequence"/>
</dbReference>
<name>A0ABU8E4Z4_9ACTN</name>
<feature type="domain" description="PucR C-terminal helix-turn-helix" evidence="2">
    <location>
        <begin position="399"/>
        <end position="457"/>
    </location>
</feature>
<protein>
    <submittedName>
        <fullName evidence="3">PucR family transcriptional regulator ligand-binding domain-containing protein</fullName>
    </submittedName>
</protein>
<proteinExistence type="predicted"/>
<dbReference type="InterPro" id="IPR042070">
    <property type="entry name" value="PucR_C-HTH_sf"/>
</dbReference>
<dbReference type="Pfam" id="PF13556">
    <property type="entry name" value="HTH_30"/>
    <property type="match status" value="1"/>
</dbReference>
<evidence type="ECO:0000313" key="3">
    <source>
        <dbReference type="EMBL" id="MEI4278398.1"/>
    </source>
</evidence>